<comment type="caution">
    <text evidence="1">The sequence shown here is derived from an EMBL/GenBank/DDBJ whole genome shotgun (WGS) entry which is preliminary data.</text>
</comment>
<dbReference type="Proteomes" id="UP001519460">
    <property type="component" value="Unassembled WGS sequence"/>
</dbReference>
<sequence>MKSGFFLNKNEHPMLKPTQPNTAASRLPQGPFCSFQFGAAESTSTVTMKSLAVFITLVFLAREVHAGCAEREVVDDINACNIKLLDVTRDLDLDSIVKPCFAAMYDECGSSPAMMASGYGGQTTEQFLQMLLGRALQHCS</sequence>
<reference evidence="1 2" key="1">
    <citation type="journal article" date="2023" name="Sci. Data">
        <title>Genome assembly of the Korean intertidal mud-creeper Batillaria attramentaria.</title>
        <authorList>
            <person name="Patra A.K."/>
            <person name="Ho P.T."/>
            <person name="Jun S."/>
            <person name="Lee S.J."/>
            <person name="Kim Y."/>
            <person name="Won Y.J."/>
        </authorList>
    </citation>
    <scope>NUCLEOTIDE SEQUENCE [LARGE SCALE GENOMIC DNA]</scope>
    <source>
        <strain evidence="1">Wonlab-2016</strain>
    </source>
</reference>
<protein>
    <submittedName>
        <fullName evidence="1">Uncharacterized protein</fullName>
    </submittedName>
</protein>
<proteinExistence type="predicted"/>
<name>A0ABD0JMB2_9CAEN</name>
<evidence type="ECO:0000313" key="2">
    <source>
        <dbReference type="Proteomes" id="UP001519460"/>
    </source>
</evidence>
<gene>
    <name evidence="1" type="ORF">BaRGS_00032756</name>
</gene>
<accession>A0ABD0JMB2</accession>
<dbReference type="EMBL" id="JACVVK020000388">
    <property type="protein sequence ID" value="KAK7475989.1"/>
    <property type="molecule type" value="Genomic_DNA"/>
</dbReference>
<evidence type="ECO:0000313" key="1">
    <source>
        <dbReference type="EMBL" id="KAK7475989.1"/>
    </source>
</evidence>
<organism evidence="1 2">
    <name type="scientific">Batillaria attramentaria</name>
    <dbReference type="NCBI Taxonomy" id="370345"/>
    <lineage>
        <taxon>Eukaryota</taxon>
        <taxon>Metazoa</taxon>
        <taxon>Spiralia</taxon>
        <taxon>Lophotrochozoa</taxon>
        <taxon>Mollusca</taxon>
        <taxon>Gastropoda</taxon>
        <taxon>Caenogastropoda</taxon>
        <taxon>Sorbeoconcha</taxon>
        <taxon>Cerithioidea</taxon>
        <taxon>Batillariidae</taxon>
        <taxon>Batillaria</taxon>
    </lineage>
</organism>
<dbReference type="AlphaFoldDB" id="A0ABD0JMB2"/>
<keyword evidence="2" id="KW-1185">Reference proteome</keyword>